<dbReference type="eggNOG" id="KOG4519">
    <property type="taxonomic scope" value="Eukaryota"/>
</dbReference>
<dbReference type="OMA" id="LVIHRTM"/>
<dbReference type="PANTHER" id="PTHR31814:SF2">
    <property type="entry name" value="PHOSPHOMEVALONATE KINASE"/>
    <property type="match status" value="1"/>
</dbReference>
<keyword evidence="15" id="KW-1185">Reference proteome</keyword>
<organism evidence="15">
    <name type="scientific">Spathaspora passalidarum (strain NRRL Y-27907 / 11-Y1)</name>
    <dbReference type="NCBI Taxonomy" id="619300"/>
    <lineage>
        <taxon>Eukaryota</taxon>
        <taxon>Fungi</taxon>
        <taxon>Dikarya</taxon>
        <taxon>Ascomycota</taxon>
        <taxon>Saccharomycotina</taxon>
        <taxon>Pichiomycetes</taxon>
        <taxon>Debaryomycetaceae</taxon>
        <taxon>Spathaspora</taxon>
    </lineage>
</organism>
<keyword evidence="7" id="KW-0418">Kinase</keyword>
<evidence type="ECO:0000259" key="13">
    <source>
        <dbReference type="Pfam" id="PF00288"/>
    </source>
</evidence>
<reference evidence="14 15" key="1">
    <citation type="journal article" date="2011" name="Proc. Natl. Acad. Sci. U.S.A.">
        <title>Comparative genomics of xylose-fermenting fungi for enhanced biofuel production.</title>
        <authorList>
            <person name="Wohlbach D.J."/>
            <person name="Kuo A."/>
            <person name="Sato T.K."/>
            <person name="Potts K.M."/>
            <person name="Salamov A.A."/>
            <person name="LaButti K.M."/>
            <person name="Sun H."/>
            <person name="Clum A."/>
            <person name="Pangilinan J.L."/>
            <person name="Lindquist E.A."/>
            <person name="Lucas S."/>
            <person name="Lapidus A."/>
            <person name="Jin M."/>
            <person name="Gunawan C."/>
            <person name="Balan V."/>
            <person name="Dale B.E."/>
            <person name="Jeffries T.W."/>
            <person name="Zinkel R."/>
            <person name="Barry K.W."/>
            <person name="Grigoriev I.V."/>
            <person name="Gasch A.P."/>
        </authorList>
    </citation>
    <scope>NUCLEOTIDE SEQUENCE [LARGE SCALE GENOMIC DNA]</scope>
    <source>
        <strain evidence="15">NRRL Y-27907 / 11-Y1</strain>
    </source>
</reference>
<keyword evidence="10" id="KW-0443">Lipid metabolism</keyword>
<dbReference type="STRING" id="619300.G3AGU0"/>
<name>G3AGU0_SPAPN</name>
<dbReference type="AlphaFoldDB" id="G3AGU0"/>
<keyword evidence="9" id="KW-0752">Steroid biosynthesis</keyword>
<dbReference type="GO" id="GO:0004631">
    <property type="term" value="F:phosphomevalonate kinase activity"/>
    <property type="evidence" value="ECO:0007669"/>
    <property type="project" value="UniProtKB-EC"/>
</dbReference>
<dbReference type="KEGG" id="spaa:SPAPADRAFT_132799"/>
<comment type="pathway">
    <text evidence="1">Isoprenoid biosynthesis; isopentenyl diphosphate biosynthesis via mevalonate pathway; isopentenyl diphosphate from (R)-mevalonate: step 2/3.</text>
</comment>
<dbReference type="Proteomes" id="UP000000709">
    <property type="component" value="Unassembled WGS sequence"/>
</dbReference>
<dbReference type="EC" id="2.7.4.2" evidence="3"/>
<dbReference type="EMBL" id="GL996499">
    <property type="protein sequence ID" value="EGW35423.1"/>
    <property type="molecule type" value="Genomic_DNA"/>
</dbReference>
<dbReference type="UniPathway" id="UPA00057">
    <property type="reaction ID" value="UER00099"/>
</dbReference>
<sequence length="411" mass="45270">MSKAFSAPGKALLAGGYLVIDPIYNAYVTALSSRMHAIITPTTTSTDRHIIIKSPQFVNGQWEYTITTNLAPPKEINGNNNPFLEAVLFIVLAYIQPESTYDLNIDIYSDPGYHTQENTTVKQLSKKKFLYHSRAINEVEKTGLGSSAGLVAVVTTALVSYFKPGQEADKDLLHNIAQIAHCYAQKKIGSGFDVAAAIYGSIIFRRFQPEIIDKVFHTLETNHDEFTSVLKSTVESNWNFKHTPCSLPKGVRLLMGDIKGGSETPKLVSTVLAWKRAQPEESSVVYANLDGANNNFITQLQNFNPQDLTPLQSAIQQIRKGLQEMTEKSGAPIEPPAQTDLLDKCQLIDGCIGGVVPGAGGFDAISVLILEESVDTLKQTTESNKEYYHNVTWVDLHEESEGIVLEDAKDY</sequence>
<dbReference type="InterPro" id="IPR036554">
    <property type="entry name" value="GHMP_kinase_C_sf"/>
</dbReference>
<evidence type="ECO:0000313" key="14">
    <source>
        <dbReference type="EMBL" id="EGW35423.1"/>
    </source>
</evidence>
<dbReference type="GO" id="GO:0031388">
    <property type="term" value="P:organic acid phosphorylation"/>
    <property type="evidence" value="ECO:0007669"/>
    <property type="project" value="EnsemblFungi"/>
</dbReference>
<dbReference type="InterPro" id="IPR006204">
    <property type="entry name" value="GHMP_kinase_N_dom"/>
</dbReference>
<dbReference type="Gene3D" id="3.30.70.890">
    <property type="entry name" value="GHMP kinase, C-terminal domain"/>
    <property type="match status" value="1"/>
</dbReference>
<dbReference type="GeneID" id="18869694"/>
<dbReference type="RefSeq" id="XP_007372835.1">
    <property type="nucleotide sequence ID" value="XM_007372773.1"/>
</dbReference>
<dbReference type="PIRSF" id="PIRSF017288">
    <property type="entry name" value="PMK_GHMP_euk"/>
    <property type="match status" value="1"/>
</dbReference>
<dbReference type="InterPro" id="IPR020568">
    <property type="entry name" value="Ribosomal_Su5_D2-typ_SF"/>
</dbReference>
<keyword evidence="8" id="KW-0067">ATP-binding</keyword>
<dbReference type="GO" id="GO:0019287">
    <property type="term" value="P:isopentenyl diphosphate biosynthetic process, mevalonate pathway"/>
    <property type="evidence" value="ECO:0007669"/>
    <property type="project" value="UniProtKB-UniPathway"/>
</dbReference>
<dbReference type="FunCoup" id="G3AGU0">
    <property type="interactions" value="123"/>
</dbReference>
<keyword evidence="11" id="KW-0753">Steroid metabolism</keyword>
<proteinExistence type="inferred from homology"/>
<evidence type="ECO:0000256" key="9">
    <source>
        <dbReference type="ARBA" id="ARBA00022955"/>
    </source>
</evidence>
<evidence type="ECO:0000256" key="3">
    <source>
        <dbReference type="ARBA" id="ARBA00012958"/>
    </source>
</evidence>
<dbReference type="PANTHER" id="PTHR31814">
    <property type="match status" value="1"/>
</dbReference>
<dbReference type="InterPro" id="IPR035102">
    <property type="entry name" value="Phosphomevalonate_kinase"/>
</dbReference>
<dbReference type="Gene3D" id="3.30.230.10">
    <property type="match status" value="1"/>
</dbReference>
<evidence type="ECO:0000256" key="8">
    <source>
        <dbReference type="ARBA" id="ARBA00022840"/>
    </source>
</evidence>
<evidence type="ECO:0000256" key="2">
    <source>
        <dbReference type="ARBA" id="ARBA00006495"/>
    </source>
</evidence>
<feature type="domain" description="GHMP kinase N-terminal" evidence="13">
    <location>
        <begin position="140"/>
        <end position="200"/>
    </location>
</feature>
<keyword evidence="5" id="KW-0808">Transferase</keyword>
<dbReference type="InterPro" id="IPR014721">
    <property type="entry name" value="Ribsml_uS5_D2-typ_fold_subgr"/>
</dbReference>
<dbReference type="HOGENOM" id="CLU_022059_1_0_1"/>
<evidence type="ECO:0000256" key="12">
    <source>
        <dbReference type="ARBA" id="ARBA00029326"/>
    </source>
</evidence>
<comment type="similarity">
    <text evidence="2">Belongs to the GHMP kinase family. Mevalonate kinase subfamily.</text>
</comment>
<evidence type="ECO:0000256" key="10">
    <source>
        <dbReference type="ARBA" id="ARBA00023098"/>
    </source>
</evidence>
<evidence type="ECO:0000256" key="7">
    <source>
        <dbReference type="ARBA" id="ARBA00022777"/>
    </source>
</evidence>
<dbReference type="OrthoDB" id="10262935at2759"/>
<evidence type="ECO:0000313" key="15">
    <source>
        <dbReference type="Proteomes" id="UP000000709"/>
    </source>
</evidence>
<gene>
    <name evidence="14" type="ORF">SPAPADRAFT_132799</name>
</gene>
<evidence type="ECO:0000256" key="11">
    <source>
        <dbReference type="ARBA" id="ARBA00023221"/>
    </source>
</evidence>
<dbReference type="GO" id="GO:0010142">
    <property type="term" value="P:farnesyl diphosphate biosynthetic process, mevalonate pathway"/>
    <property type="evidence" value="ECO:0007669"/>
    <property type="project" value="EnsemblFungi"/>
</dbReference>
<comment type="catalytic activity">
    <reaction evidence="12">
        <text>(R)-5-phosphomevalonate + ATP = (R)-5-diphosphomevalonate + ADP</text>
        <dbReference type="Rhea" id="RHEA:16341"/>
        <dbReference type="ChEBI" id="CHEBI:30616"/>
        <dbReference type="ChEBI" id="CHEBI:57557"/>
        <dbReference type="ChEBI" id="CHEBI:58146"/>
        <dbReference type="ChEBI" id="CHEBI:456216"/>
        <dbReference type="EC" id="2.7.4.2"/>
    </reaction>
    <physiologicalReaction direction="left-to-right" evidence="12">
        <dbReference type="Rhea" id="RHEA:16342"/>
    </physiologicalReaction>
</comment>
<evidence type="ECO:0000256" key="1">
    <source>
        <dbReference type="ARBA" id="ARBA00005017"/>
    </source>
</evidence>
<evidence type="ECO:0000256" key="5">
    <source>
        <dbReference type="ARBA" id="ARBA00022679"/>
    </source>
</evidence>
<dbReference type="Pfam" id="PF00288">
    <property type="entry name" value="GHMP_kinases_N"/>
    <property type="match status" value="1"/>
</dbReference>
<protein>
    <recommendedName>
        <fullName evidence="3">phosphomevalonate kinase</fullName>
        <ecNumber evidence="3">2.7.4.2</ecNumber>
    </recommendedName>
</protein>
<dbReference type="GO" id="GO:0005777">
    <property type="term" value="C:peroxisome"/>
    <property type="evidence" value="ECO:0007669"/>
    <property type="project" value="TreeGrafter"/>
</dbReference>
<dbReference type="SUPFAM" id="SSF54211">
    <property type="entry name" value="Ribosomal protein S5 domain 2-like"/>
    <property type="match status" value="1"/>
</dbReference>
<dbReference type="GO" id="GO:0005524">
    <property type="term" value="F:ATP binding"/>
    <property type="evidence" value="ECO:0007669"/>
    <property type="project" value="UniProtKB-KW"/>
</dbReference>
<keyword evidence="6" id="KW-0547">Nucleotide-binding</keyword>
<dbReference type="InParanoid" id="G3AGU0"/>
<accession>G3AGU0</accession>
<dbReference type="InterPro" id="IPR016005">
    <property type="entry name" value="Erg8"/>
</dbReference>
<dbReference type="GO" id="GO:0006696">
    <property type="term" value="P:ergosterol biosynthetic process"/>
    <property type="evidence" value="ECO:0007669"/>
    <property type="project" value="EnsemblFungi"/>
</dbReference>
<evidence type="ECO:0000256" key="4">
    <source>
        <dbReference type="ARBA" id="ARBA00022516"/>
    </source>
</evidence>
<evidence type="ECO:0000256" key="6">
    <source>
        <dbReference type="ARBA" id="ARBA00022741"/>
    </source>
</evidence>
<keyword evidence="4" id="KW-0444">Lipid biosynthesis</keyword>